<dbReference type="GO" id="GO:0006572">
    <property type="term" value="P:L-tyrosine catabolic process"/>
    <property type="evidence" value="ECO:0007669"/>
    <property type="project" value="TreeGrafter"/>
</dbReference>
<dbReference type="PANTHER" id="PTHR11959:SF1">
    <property type="entry name" value="4-HYDROXYPHENYLPYRUVATE DIOXYGENASE"/>
    <property type="match status" value="1"/>
</dbReference>
<keyword evidence="4" id="KW-0408">Iron</keyword>
<comment type="caution">
    <text evidence="6">The sequence shown here is derived from an EMBL/GenBank/DDBJ whole genome shotgun (WGS) entry which is preliminary data.</text>
</comment>
<keyword evidence="7" id="KW-1185">Reference proteome</keyword>
<comment type="cofactor">
    <cofactor evidence="1">
        <name>Fe cation</name>
        <dbReference type="ChEBI" id="CHEBI:24875"/>
    </cofactor>
</comment>
<organism evidence="6 7">
    <name type="scientific">Halomonas campaniensis</name>
    <dbReference type="NCBI Taxonomy" id="213554"/>
    <lineage>
        <taxon>Bacteria</taxon>
        <taxon>Pseudomonadati</taxon>
        <taxon>Pseudomonadota</taxon>
        <taxon>Gammaproteobacteria</taxon>
        <taxon>Oceanospirillales</taxon>
        <taxon>Halomonadaceae</taxon>
        <taxon>Halomonas</taxon>
    </lineage>
</organism>
<dbReference type="AlphaFoldDB" id="A0A246S2G7"/>
<dbReference type="Proteomes" id="UP000197334">
    <property type="component" value="Unassembled WGS sequence"/>
</dbReference>
<evidence type="ECO:0000256" key="3">
    <source>
        <dbReference type="ARBA" id="ARBA00022737"/>
    </source>
</evidence>
<name>A0A246S2G7_9GAMM</name>
<dbReference type="PANTHER" id="PTHR11959">
    <property type="entry name" value="4-HYDROXYPHENYLPYRUVATE DIOXYGENASE"/>
    <property type="match status" value="1"/>
</dbReference>
<feature type="non-terminal residue" evidence="6">
    <location>
        <position position="1"/>
    </location>
</feature>
<evidence type="ECO:0000256" key="1">
    <source>
        <dbReference type="ARBA" id="ARBA00001962"/>
    </source>
</evidence>
<dbReference type="InterPro" id="IPR037523">
    <property type="entry name" value="VOC_core"/>
</dbReference>
<keyword evidence="3" id="KW-0677">Repeat</keyword>
<evidence type="ECO:0000256" key="2">
    <source>
        <dbReference type="ARBA" id="ARBA00005877"/>
    </source>
</evidence>
<dbReference type="PROSITE" id="PS51819">
    <property type="entry name" value="VOC"/>
    <property type="match status" value="1"/>
</dbReference>
<dbReference type="EMBL" id="JPUA01000014">
    <property type="protein sequence ID" value="OWV30604.1"/>
    <property type="molecule type" value="Genomic_DNA"/>
</dbReference>
<accession>A0A246S2G7</accession>
<protein>
    <recommendedName>
        <fullName evidence="5">VOC domain-containing protein</fullName>
    </recommendedName>
</protein>
<evidence type="ECO:0000259" key="5">
    <source>
        <dbReference type="PROSITE" id="PS51819"/>
    </source>
</evidence>
<gene>
    <name evidence="6" type="ORF">JI62_05815</name>
</gene>
<evidence type="ECO:0000313" key="6">
    <source>
        <dbReference type="EMBL" id="OWV30604.1"/>
    </source>
</evidence>
<evidence type="ECO:0000256" key="4">
    <source>
        <dbReference type="ARBA" id="ARBA00023004"/>
    </source>
</evidence>
<sequence length="166" mass="18373">GLIQSQVLQNYNGRFRLALNASASPDTASNRFVRQYGGSGIHHVALRTSAMRDTSAALQQAGTPVLPIPGNYYRDLAARFDLPAQTLQWMQEHHILFDQDSDGDFHQLYTQPGRQAFFFELVQREGYQGLGAPNAFVRVTAQQRLEAEIDGIAQATPNHDSGESQA</sequence>
<dbReference type="GO" id="GO:0003868">
    <property type="term" value="F:4-hydroxyphenylpyruvate dioxygenase activity"/>
    <property type="evidence" value="ECO:0007669"/>
    <property type="project" value="InterPro"/>
</dbReference>
<dbReference type="InterPro" id="IPR029068">
    <property type="entry name" value="Glyas_Bleomycin-R_OHBP_Dase"/>
</dbReference>
<reference evidence="6 7" key="1">
    <citation type="submission" date="2014-08" db="EMBL/GenBank/DDBJ databases">
        <title>Draft genome sequence of a novel L-asparaginase producing marine bacterium, Halomonas campaniensis.</title>
        <authorList>
            <person name="Sundarakrishnan B."/>
            <person name="Moushumi Priya A."/>
            <person name="Raman G."/>
            <person name="Sakthivel N."/>
            <person name="Park S."/>
            <person name="Jayachandran S."/>
        </authorList>
    </citation>
    <scope>NUCLEOTIDE SEQUENCE [LARGE SCALE GENOMIC DNA]</scope>
    <source>
        <strain evidence="6 7">SK03</strain>
    </source>
</reference>
<feature type="domain" description="VOC" evidence="5">
    <location>
        <begin position="1"/>
        <end position="111"/>
    </location>
</feature>
<dbReference type="SUPFAM" id="SSF54593">
    <property type="entry name" value="Glyoxalase/Bleomycin resistance protein/Dihydroxybiphenyl dioxygenase"/>
    <property type="match status" value="1"/>
</dbReference>
<evidence type="ECO:0000313" key="7">
    <source>
        <dbReference type="Proteomes" id="UP000197334"/>
    </source>
</evidence>
<dbReference type="Gene3D" id="3.10.180.10">
    <property type="entry name" value="2,3-Dihydroxybiphenyl 1,2-Dioxygenase, domain 1"/>
    <property type="match status" value="1"/>
</dbReference>
<proteinExistence type="inferred from homology"/>
<comment type="similarity">
    <text evidence="2">Belongs to the 4HPPD family.</text>
</comment>
<dbReference type="InterPro" id="IPR005956">
    <property type="entry name" value="4OHPhenylPyrv_dOase"/>
</dbReference>